<protein>
    <submittedName>
        <fullName evidence="3">Alpha/Beta hydrolase protein</fullName>
    </submittedName>
</protein>
<dbReference type="InterPro" id="IPR013094">
    <property type="entry name" value="AB_hydrolase_3"/>
</dbReference>
<evidence type="ECO:0000256" key="1">
    <source>
        <dbReference type="ARBA" id="ARBA00022801"/>
    </source>
</evidence>
<keyword evidence="4" id="KW-1185">Reference proteome</keyword>
<accession>A0AAV9GZW6</accession>
<organism evidence="3 4">
    <name type="scientific">Podospora aff. communis PSN243</name>
    <dbReference type="NCBI Taxonomy" id="3040156"/>
    <lineage>
        <taxon>Eukaryota</taxon>
        <taxon>Fungi</taxon>
        <taxon>Dikarya</taxon>
        <taxon>Ascomycota</taxon>
        <taxon>Pezizomycotina</taxon>
        <taxon>Sordariomycetes</taxon>
        <taxon>Sordariomycetidae</taxon>
        <taxon>Sordariales</taxon>
        <taxon>Podosporaceae</taxon>
        <taxon>Podospora</taxon>
    </lineage>
</organism>
<reference evidence="3" key="2">
    <citation type="submission" date="2023-05" db="EMBL/GenBank/DDBJ databases">
        <authorList>
            <consortium name="Lawrence Berkeley National Laboratory"/>
            <person name="Steindorff A."/>
            <person name="Hensen N."/>
            <person name="Bonometti L."/>
            <person name="Westerberg I."/>
            <person name="Brannstrom I.O."/>
            <person name="Guillou S."/>
            <person name="Cros-Aarteil S."/>
            <person name="Calhoun S."/>
            <person name="Haridas S."/>
            <person name="Kuo A."/>
            <person name="Mondo S."/>
            <person name="Pangilinan J."/>
            <person name="Riley R."/>
            <person name="Labutti K."/>
            <person name="Andreopoulos B."/>
            <person name="Lipzen A."/>
            <person name="Chen C."/>
            <person name="Yanf M."/>
            <person name="Daum C."/>
            <person name="Ng V."/>
            <person name="Clum A."/>
            <person name="Ohm R."/>
            <person name="Martin F."/>
            <person name="Silar P."/>
            <person name="Natvig D."/>
            <person name="Lalanne C."/>
            <person name="Gautier V."/>
            <person name="Ament-Velasquez S.L."/>
            <person name="Kruys A."/>
            <person name="Hutchinson M.I."/>
            <person name="Powell A.J."/>
            <person name="Barry K."/>
            <person name="Miller A.N."/>
            <person name="Grigoriev I.V."/>
            <person name="Debuchy R."/>
            <person name="Gladieux P."/>
            <person name="Thoren M.H."/>
            <person name="Johannesson H."/>
        </authorList>
    </citation>
    <scope>NUCLEOTIDE SEQUENCE</scope>
    <source>
        <strain evidence="3">PSN243</strain>
    </source>
</reference>
<dbReference type="PANTHER" id="PTHR48081">
    <property type="entry name" value="AB HYDROLASE SUPERFAMILY PROTEIN C4A8.06C"/>
    <property type="match status" value="1"/>
</dbReference>
<dbReference type="Gene3D" id="3.40.50.1820">
    <property type="entry name" value="alpha/beta hydrolase"/>
    <property type="match status" value="1"/>
</dbReference>
<proteinExistence type="predicted"/>
<dbReference type="Proteomes" id="UP001321760">
    <property type="component" value="Unassembled WGS sequence"/>
</dbReference>
<gene>
    <name evidence="3" type="ORF">QBC34DRAFT_203484</name>
</gene>
<sequence>MDSLYLATAPPLDLAWLAHEASPDFPTRATNLTPLENQAHYASSCRALTERMTAPGTRLHHLRTITKTSLTIPSQLDGFHIPVIRYSPPSPPTNNHANPPQQNNPPITILYIHGGGLWIGEADSEELSCLRITHFLSSHHQSTNIEVCSVGYRLMPRHPANTCLSDCLSVFSFLEEESSKKNGKLILVGSSSGGELAALVSQSAEPGELHGVILRGPVTSDAFSGMEYVPERLRGMHTSAWEKSFYTTLLGFMRRDVPRDGLERMPLEAGVEVFAKLPKTWIQVCTNDALYSDGVCYAKALEDAGVEVKVDVIKGWPHTFWLVAPHLERAWAADEAMLGGLAWVAE</sequence>
<dbReference type="InterPro" id="IPR050300">
    <property type="entry name" value="GDXG_lipolytic_enzyme"/>
</dbReference>
<evidence type="ECO:0000259" key="2">
    <source>
        <dbReference type="Pfam" id="PF07859"/>
    </source>
</evidence>
<dbReference type="SUPFAM" id="SSF53474">
    <property type="entry name" value="alpha/beta-Hydrolases"/>
    <property type="match status" value="1"/>
</dbReference>
<evidence type="ECO:0000313" key="3">
    <source>
        <dbReference type="EMBL" id="KAK4453354.1"/>
    </source>
</evidence>
<dbReference type="InterPro" id="IPR029058">
    <property type="entry name" value="AB_hydrolase_fold"/>
</dbReference>
<dbReference type="EMBL" id="MU865920">
    <property type="protein sequence ID" value="KAK4453354.1"/>
    <property type="molecule type" value="Genomic_DNA"/>
</dbReference>
<dbReference type="PANTHER" id="PTHR48081:SF8">
    <property type="entry name" value="ALPHA_BETA HYDROLASE FOLD-3 DOMAIN-CONTAINING PROTEIN-RELATED"/>
    <property type="match status" value="1"/>
</dbReference>
<keyword evidence="1 3" id="KW-0378">Hydrolase</keyword>
<dbReference type="GO" id="GO:0016787">
    <property type="term" value="F:hydrolase activity"/>
    <property type="evidence" value="ECO:0007669"/>
    <property type="project" value="UniProtKB-KW"/>
</dbReference>
<reference evidence="3" key="1">
    <citation type="journal article" date="2023" name="Mol. Phylogenet. Evol.">
        <title>Genome-scale phylogeny and comparative genomics of the fungal order Sordariales.</title>
        <authorList>
            <person name="Hensen N."/>
            <person name="Bonometti L."/>
            <person name="Westerberg I."/>
            <person name="Brannstrom I.O."/>
            <person name="Guillou S."/>
            <person name="Cros-Aarteil S."/>
            <person name="Calhoun S."/>
            <person name="Haridas S."/>
            <person name="Kuo A."/>
            <person name="Mondo S."/>
            <person name="Pangilinan J."/>
            <person name="Riley R."/>
            <person name="LaButti K."/>
            <person name="Andreopoulos B."/>
            <person name="Lipzen A."/>
            <person name="Chen C."/>
            <person name="Yan M."/>
            <person name="Daum C."/>
            <person name="Ng V."/>
            <person name="Clum A."/>
            <person name="Steindorff A."/>
            <person name="Ohm R.A."/>
            <person name="Martin F."/>
            <person name="Silar P."/>
            <person name="Natvig D.O."/>
            <person name="Lalanne C."/>
            <person name="Gautier V."/>
            <person name="Ament-Velasquez S.L."/>
            <person name="Kruys A."/>
            <person name="Hutchinson M.I."/>
            <person name="Powell A.J."/>
            <person name="Barry K."/>
            <person name="Miller A.N."/>
            <person name="Grigoriev I.V."/>
            <person name="Debuchy R."/>
            <person name="Gladieux P."/>
            <person name="Hiltunen Thoren M."/>
            <person name="Johannesson H."/>
        </authorList>
    </citation>
    <scope>NUCLEOTIDE SEQUENCE</scope>
    <source>
        <strain evidence="3">PSN243</strain>
    </source>
</reference>
<comment type="caution">
    <text evidence="3">The sequence shown here is derived from an EMBL/GenBank/DDBJ whole genome shotgun (WGS) entry which is preliminary data.</text>
</comment>
<dbReference type="Pfam" id="PF07859">
    <property type="entry name" value="Abhydrolase_3"/>
    <property type="match status" value="1"/>
</dbReference>
<dbReference type="AlphaFoldDB" id="A0AAV9GZW6"/>
<feature type="domain" description="Alpha/beta hydrolase fold-3" evidence="2">
    <location>
        <begin position="109"/>
        <end position="321"/>
    </location>
</feature>
<name>A0AAV9GZW6_9PEZI</name>
<evidence type="ECO:0000313" key="4">
    <source>
        <dbReference type="Proteomes" id="UP001321760"/>
    </source>
</evidence>